<dbReference type="CDD" id="cd00093">
    <property type="entry name" value="HTH_XRE"/>
    <property type="match status" value="1"/>
</dbReference>
<dbReference type="Pfam" id="PF13560">
    <property type="entry name" value="HTH_31"/>
    <property type="match status" value="1"/>
</dbReference>
<dbReference type="Proteomes" id="UP000189818">
    <property type="component" value="Unassembled WGS sequence"/>
</dbReference>
<dbReference type="SMART" id="SM00530">
    <property type="entry name" value="HTH_XRE"/>
    <property type="match status" value="1"/>
</dbReference>
<dbReference type="PROSITE" id="PS50943">
    <property type="entry name" value="HTH_CROC1"/>
    <property type="match status" value="1"/>
</dbReference>
<dbReference type="AlphaFoldDB" id="A0A1T5G2L7"/>
<evidence type="ECO:0000313" key="3">
    <source>
        <dbReference type="Proteomes" id="UP000189818"/>
    </source>
</evidence>
<proteinExistence type="predicted"/>
<dbReference type="InterPro" id="IPR001387">
    <property type="entry name" value="Cro/C1-type_HTH"/>
</dbReference>
<dbReference type="GO" id="GO:0003677">
    <property type="term" value="F:DNA binding"/>
    <property type="evidence" value="ECO:0007669"/>
    <property type="project" value="InterPro"/>
</dbReference>
<dbReference type="EMBL" id="FUYM01000011">
    <property type="protein sequence ID" value="SKC02678.1"/>
    <property type="molecule type" value="Genomic_DNA"/>
</dbReference>
<evidence type="ECO:0000259" key="1">
    <source>
        <dbReference type="PROSITE" id="PS50943"/>
    </source>
</evidence>
<dbReference type="OrthoDB" id="7477536at2"/>
<dbReference type="Gene3D" id="1.10.260.40">
    <property type="entry name" value="lambda repressor-like DNA-binding domains"/>
    <property type="match status" value="1"/>
</dbReference>
<protein>
    <submittedName>
        <fullName evidence="2">Helix-turn-helix domain-containing protein</fullName>
    </submittedName>
</protein>
<organism evidence="2 3">
    <name type="scientific">Rhizorhabdus histidinilytica</name>
    <dbReference type="NCBI Taxonomy" id="439228"/>
    <lineage>
        <taxon>Bacteria</taxon>
        <taxon>Pseudomonadati</taxon>
        <taxon>Pseudomonadota</taxon>
        <taxon>Alphaproteobacteria</taxon>
        <taxon>Sphingomonadales</taxon>
        <taxon>Sphingomonadaceae</taxon>
        <taxon>Rhizorhabdus</taxon>
    </lineage>
</organism>
<sequence>MDVIVVDKAEERSHAALIAEALKSIRKQRRMKPSEVAAEMGMPVRTYEHFEAGTARITYARIAAFARATGSDPVAILAAVPLRSAAFALRSADNKLMTIVFTMLRELNEELGPDIQYIDARTVIGAMDRLAKELVSHVRDRDQYAEYWLREKASKLDGVSVDPEKRKPPSCTKKASN</sequence>
<gene>
    <name evidence="2" type="ORF">SAMN06295920_111197</name>
</gene>
<keyword evidence="3" id="KW-1185">Reference proteome</keyword>
<dbReference type="InterPro" id="IPR010982">
    <property type="entry name" value="Lambda_DNA-bd_dom_sf"/>
</dbReference>
<dbReference type="RefSeq" id="WP_079650195.1">
    <property type="nucleotide sequence ID" value="NZ_FUYM01000011.1"/>
</dbReference>
<feature type="domain" description="HTH cro/C1-type" evidence="1">
    <location>
        <begin position="22"/>
        <end position="76"/>
    </location>
</feature>
<dbReference type="SUPFAM" id="SSF47413">
    <property type="entry name" value="lambda repressor-like DNA-binding domains"/>
    <property type="match status" value="1"/>
</dbReference>
<name>A0A1T5G2L7_9SPHN</name>
<accession>A0A1T5G2L7</accession>
<evidence type="ECO:0000313" key="2">
    <source>
        <dbReference type="EMBL" id="SKC02678.1"/>
    </source>
</evidence>
<reference evidence="3" key="1">
    <citation type="submission" date="2017-02" db="EMBL/GenBank/DDBJ databases">
        <authorList>
            <person name="Varghese N."/>
            <person name="Submissions S."/>
        </authorList>
    </citation>
    <scope>NUCLEOTIDE SEQUENCE [LARGE SCALE GENOMIC DNA]</scope>
    <source>
        <strain evidence="3">UM2</strain>
    </source>
</reference>